<sequence length="121" mass="13838">MRSRGICGALRYNRKLCGAGDGWTFRGRGFMQLTGRSNYEGYHNYLTRIGLSNFYQEPDNISSGLHSVLSAMWYFKYRVLDKMTIDANTSVKDVTKKINSGLKALDKRESFFESAKNKINC</sequence>
<organism evidence="1 2">
    <name type="scientific">Flavobacterium psychrotolerans</name>
    <dbReference type="NCBI Taxonomy" id="2169410"/>
    <lineage>
        <taxon>Bacteria</taxon>
        <taxon>Pseudomonadati</taxon>
        <taxon>Bacteroidota</taxon>
        <taxon>Flavobacteriia</taxon>
        <taxon>Flavobacteriales</taxon>
        <taxon>Flavobacteriaceae</taxon>
        <taxon>Flavobacterium</taxon>
    </lineage>
</organism>
<proteinExistence type="predicted"/>
<dbReference type="EMBL" id="QCZI01000008">
    <property type="protein sequence ID" value="PWA05203.1"/>
    <property type="molecule type" value="Genomic_DNA"/>
</dbReference>
<evidence type="ECO:0000313" key="1">
    <source>
        <dbReference type="EMBL" id="PWA05203.1"/>
    </source>
</evidence>
<gene>
    <name evidence="1" type="ORF">DB895_07830</name>
</gene>
<keyword evidence="2" id="KW-1185">Reference proteome</keyword>
<protein>
    <recommendedName>
        <fullName evidence="3">Glycoside hydrolase family 19 catalytic domain-containing protein</fullName>
    </recommendedName>
</protein>
<evidence type="ECO:0008006" key="3">
    <source>
        <dbReference type="Google" id="ProtNLM"/>
    </source>
</evidence>
<accession>A0A2U1JK06</accession>
<evidence type="ECO:0000313" key="2">
    <source>
        <dbReference type="Proteomes" id="UP000245449"/>
    </source>
</evidence>
<dbReference type="AlphaFoldDB" id="A0A2U1JK06"/>
<reference evidence="1 2" key="1">
    <citation type="submission" date="2018-04" db="EMBL/GenBank/DDBJ databases">
        <title>Flavobacterium sp. nov., isolated from glacier ice.</title>
        <authorList>
            <person name="Liu Q."/>
            <person name="Xin Y.-H."/>
        </authorList>
    </citation>
    <scope>NUCLEOTIDE SEQUENCE [LARGE SCALE GENOMIC DNA]</scope>
    <source>
        <strain evidence="1 2">RB1R5</strain>
    </source>
</reference>
<dbReference type="InterPro" id="IPR023346">
    <property type="entry name" value="Lysozyme-like_dom_sf"/>
</dbReference>
<comment type="caution">
    <text evidence="1">The sequence shown here is derived from an EMBL/GenBank/DDBJ whole genome shotgun (WGS) entry which is preliminary data.</text>
</comment>
<dbReference type="SUPFAM" id="SSF53955">
    <property type="entry name" value="Lysozyme-like"/>
    <property type="match status" value="1"/>
</dbReference>
<dbReference type="Proteomes" id="UP000245449">
    <property type="component" value="Unassembled WGS sequence"/>
</dbReference>
<dbReference type="Gene3D" id="1.10.530.10">
    <property type="match status" value="1"/>
</dbReference>
<name>A0A2U1JK06_9FLAO</name>